<name>A0ABU0UYE3_ACIBI</name>
<feature type="chain" id="PRO_5045803177" evidence="6">
    <location>
        <begin position="26"/>
        <end position="234"/>
    </location>
</feature>
<dbReference type="SUPFAM" id="SSF49584">
    <property type="entry name" value="Periplasmic chaperone C-domain"/>
    <property type="match status" value="1"/>
</dbReference>
<evidence type="ECO:0000256" key="5">
    <source>
        <dbReference type="ARBA" id="ARBA00023186"/>
    </source>
</evidence>
<dbReference type="InterPro" id="IPR016148">
    <property type="entry name" value="Pili_assmbl_chaperone_C"/>
</dbReference>
<feature type="signal peptide" evidence="6">
    <location>
        <begin position="1"/>
        <end position="25"/>
    </location>
</feature>
<comment type="similarity">
    <text evidence="2">Belongs to the periplasmic pilus chaperone family.</text>
</comment>
<dbReference type="InterPro" id="IPR016147">
    <property type="entry name" value="Pili_assmbl_chaperone_N"/>
</dbReference>
<feature type="domain" description="Pili assembly chaperone N-terminal" evidence="7">
    <location>
        <begin position="27"/>
        <end position="143"/>
    </location>
</feature>
<keyword evidence="10" id="KW-1185">Reference proteome</keyword>
<dbReference type="EMBL" id="JAUTBK010000002">
    <property type="protein sequence ID" value="MDQ1209587.1"/>
    <property type="molecule type" value="Genomic_DNA"/>
</dbReference>
<dbReference type="PANTHER" id="PTHR30251">
    <property type="entry name" value="PILUS ASSEMBLY CHAPERONE"/>
    <property type="match status" value="1"/>
</dbReference>
<evidence type="ECO:0000256" key="3">
    <source>
        <dbReference type="ARBA" id="ARBA00022729"/>
    </source>
</evidence>
<keyword evidence="4" id="KW-0574">Periplasm</keyword>
<evidence type="ECO:0000259" key="8">
    <source>
        <dbReference type="Pfam" id="PF02753"/>
    </source>
</evidence>
<evidence type="ECO:0000256" key="4">
    <source>
        <dbReference type="ARBA" id="ARBA00022764"/>
    </source>
</evidence>
<reference evidence="9 10" key="1">
    <citation type="submission" date="2023-07" db="EMBL/GenBank/DDBJ databases">
        <title>Functional and genomic diversity of the sorghum phyllosphere microbiome.</title>
        <authorList>
            <person name="Shade A."/>
        </authorList>
    </citation>
    <scope>NUCLEOTIDE SEQUENCE [LARGE SCALE GENOMIC DNA]</scope>
    <source>
        <strain evidence="9 10">SORGH_AS_0887</strain>
    </source>
</reference>
<accession>A0ABU0UYE3</accession>
<evidence type="ECO:0000256" key="6">
    <source>
        <dbReference type="SAM" id="SignalP"/>
    </source>
</evidence>
<evidence type="ECO:0000313" key="9">
    <source>
        <dbReference type="EMBL" id="MDQ1209587.1"/>
    </source>
</evidence>
<dbReference type="Pfam" id="PF02753">
    <property type="entry name" value="PapD_C"/>
    <property type="match status" value="1"/>
</dbReference>
<comment type="caution">
    <text evidence="9">The sequence shown here is derived from an EMBL/GenBank/DDBJ whole genome shotgun (WGS) entry which is preliminary data.</text>
</comment>
<evidence type="ECO:0000256" key="1">
    <source>
        <dbReference type="ARBA" id="ARBA00004418"/>
    </source>
</evidence>
<gene>
    <name evidence="9" type="ORF">QE380_002510</name>
</gene>
<dbReference type="InterPro" id="IPR013783">
    <property type="entry name" value="Ig-like_fold"/>
</dbReference>
<dbReference type="SUPFAM" id="SSF49354">
    <property type="entry name" value="PapD-like"/>
    <property type="match status" value="1"/>
</dbReference>
<dbReference type="InterPro" id="IPR001829">
    <property type="entry name" value="Pili_assmbl_chaperone_bac"/>
</dbReference>
<comment type="subcellular location">
    <subcellularLocation>
        <location evidence="1">Periplasm</location>
    </subcellularLocation>
</comment>
<keyword evidence="5" id="KW-0143">Chaperone</keyword>
<dbReference type="InterPro" id="IPR036316">
    <property type="entry name" value="Pili_assmbl_chap_C_dom_sf"/>
</dbReference>
<sequence>MRLNHLLSAVCVVAINVCTPIISHAAVQALASRVIYSGDAKAATLTIRNNSDKAYMVQNWIELGDTPVLDGKVPFVITPPLLKLDSKKETVLRIIYSGNGLATDRESQFWINIQEIPPKPEIENTLQLAVRSKIKLFYRPKQVELELTDAVKQLRWYVEGNTLKLENKSPLFVTIGDLKLNNDNHPVANMNQDMVAPFTSIDVLKSLPKNLSSVSYTYINEYGGNTPMPPVSLK</sequence>
<dbReference type="RefSeq" id="WP_307004065.1">
    <property type="nucleotide sequence ID" value="NZ_JAUTBK010000002.1"/>
</dbReference>
<dbReference type="InterPro" id="IPR050643">
    <property type="entry name" value="Periplasmic_pilus_chap"/>
</dbReference>
<evidence type="ECO:0000259" key="7">
    <source>
        <dbReference type="Pfam" id="PF00345"/>
    </source>
</evidence>
<organism evidence="9 10">
    <name type="scientific">Acinetobacter baylyi</name>
    <dbReference type="NCBI Taxonomy" id="202950"/>
    <lineage>
        <taxon>Bacteria</taxon>
        <taxon>Pseudomonadati</taxon>
        <taxon>Pseudomonadota</taxon>
        <taxon>Gammaproteobacteria</taxon>
        <taxon>Moraxellales</taxon>
        <taxon>Moraxellaceae</taxon>
        <taxon>Acinetobacter</taxon>
    </lineage>
</organism>
<dbReference type="InterPro" id="IPR008962">
    <property type="entry name" value="PapD-like_sf"/>
</dbReference>
<dbReference type="PRINTS" id="PR00969">
    <property type="entry name" value="CHAPERONPILI"/>
</dbReference>
<feature type="domain" description="Pili assembly chaperone C-terminal" evidence="8">
    <location>
        <begin position="166"/>
        <end position="226"/>
    </location>
</feature>
<keyword evidence="3 6" id="KW-0732">Signal</keyword>
<evidence type="ECO:0000313" key="10">
    <source>
        <dbReference type="Proteomes" id="UP001233360"/>
    </source>
</evidence>
<dbReference type="Gene3D" id="2.60.40.10">
    <property type="entry name" value="Immunoglobulins"/>
    <property type="match status" value="2"/>
</dbReference>
<dbReference type="Proteomes" id="UP001233360">
    <property type="component" value="Unassembled WGS sequence"/>
</dbReference>
<dbReference type="Pfam" id="PF00345">
    <property type="entry name" value="PapD_N"/>
    <property type="match status" value="1"/>
</dbReference>
<protein>
    <submittedName>
        <fullName evidence="9">Chaperone protein EcpD</fullName>
    </submittedName>
</protein>
<proteinExistence type="inferred from homology"/>
<dbReference type="PANTHER" id="PTHR30251:SF2">
    <property type="entry name" value="FIMBRIAL CHAPERONE YADV-RELATED"/>
    <property type="match status" value="1"/>
</dbReference>
<evidence type="ECO:0000256" key="2">
    <source>
        <dbReference type="ARBA" id="ARBA00007399"/>
    </source>
</evidence>